<dbReference type="GO" id="GO:0005730">
    <property type="term" value="C:nucleolus"/>
    <property type="evidence" value="ECO:0007669"/>
    <property type="project" value="UniProtKB-ARBA"/>
</dbReference>
<sequence length="678" mass="79545">MARIYASANAQLGRSWYDYDNFRIEWSSPDRYEIVDRVGGGKYSEVFEGLDTANSETCIIKVLKPVAAKKINREIKILRNLTGGPNIVALLDVVQDPSSRYHSLIMEYVDNVEWKALYPILGEVDIKFYTFQLLKALDFVHSRGIMHRDVKPGNVMIDHRHRKLRVIDWGLAEFYHPGTAYHIRVGSRYYKAPELLVGYKLYDYSLDLWSTGCMLASMLFRKEHFFRGSDNNDQLLKIMKVLGSDNFDVYLKVYDIPFETDMAALLHSYPRQPWTRFVTAENQPFVTSEALDLLDKLLRYDHQKRLTAREAQAHPYFNLVRLEATSIKGDSAEYILDCVMDTDYTHRIRPRAISSPRLHDSPSQAGCGKVTELPSPTSPASRPRFQRHGDPTCPHDYSSARPIQWKRTAPQALACVKEQEHYSGDRHENPTERWVNDQIHLASRSNQGRRRMTPTETEELRLRMWEESQYDEFQYEYEVEAHRWMKYEEEMRRRTREREEEKNRLIQTEVRRIQARVRQRRDSERHIIADERRREAEKAKERVMREQARAERAMVEAWNVYELRWLALSAAYDGIFLKFRDIPWPLLVPPLTPEEITPEGIGAFILSPFHSQDQTTKERIRAGLLRWHPDRFYRVLGRVRESERSAVEEGVGIVVRCLNDLLSKDNKSSQVARRGSML</sequence>
<evidence type="ECO:0000256" key="2">
    <source>
        <dbReference type="ARBA" id="ARBA00022679"/>
    </source>
</evidence>
<dbReference type="GO" id="GO:0004674">
    <property type="term" value="F:protein serine/threonine kinase activity"/>
    <property type="evidence" value="ECO:0007669"/>
    <property type="project" value="UniProtKB-UniRule"/>
</dbReference>
<dbReference type="Gene3D" id="1.10.510.10">
    <property type="entry name" value="Transferase(Phosphotransferase) domain 1"/>
    <property type="match status" value="1"/>
</dbReference>
<dbReference type="InterPro" id="IPR000719">
    <property type="entry name" value="Prot_kinase_dom"/>
</dbReference>
<evidence type="ECO:0000256" key="7">
    <source>
        <dbReference type="ARBA" id="ARBA00048679"/>
    </source>
</evidence>
<evidence type="ECO:0000256" key="4">
    <source>
        <dbReference type="ARBA" id="ARBA00022777"/>
    </source>
</evidence>
<keyword evidence="10" id="KW-0175">Coiled coil</keyword>
<dbReference type="GO" id="GO:0106310">
    <property type="term" value="F:protein serine kinase activity"/>
    <property type="evidence" value="ECO:0007669"/>
    <property type="project" value="UniProtKB-UniRule"/>
</dbReference>
<dbReference type="PROSITE" id="PS00107">
    <property type="entry name" value="PROTEIN_KINASE_ATP"/>
    <property type="match status" value="1"/>
</dbReference>
<evidence type="ECO:0000259" key="12">
    <source>
        <dbReference type="PROSITE" id="PS50011"/>
    </source>
</evidence>
<dbReference type="Gene3D" id="3.30.200.20">
    <property type="entry name" value="Phosphorylase Kinase, domain 1"/>
    <property type="match status" value="1"/>
</dbReference>
<protein>
    <recommendedName>
        <fullName evidence="9">Casein kinase II subunit alpha</fullName>
        <shortName evidence="9">CK II alpha</shortName>
        <ecNumber evidence="9">2.7.11.1</ecNumber>
    </recommendedName>
</protein>
<dbReference type="Pfam" id="PF00069">
    <property type="entry name" value="Pkinase"/>
    <property type="match status" value="1"/>
</dbReference>
<keyword evidence="3 8" id="KW-0547">Nucleotide-binding</keyword>
<dbReference type="OrthoDB" id="10254671at2759"/>
<dbReference type="PROSITE" id="PS00108">
    <property type="entry name" value="PROTEIN_KINASE_ST"/>
    <property type="match status" value="1"/>
</dbReference>
<evidence type="ECO:0000256" key="9">
    <source>
        <dbReference type="RuleBase" id="RU369118"/>
    </source>
</evidence>
<keyword evidence="1 9" id="KW-0723">Serine/threonine-protein kinase</keyword>
<dbReference type="CDD" id="cd14132">
    <property type="entry name" value="STKc_CK2_alpha"/>
    <property type="match status" value="1"/>
</dbReference>
<dbReference type="GO" id="GO:0051726">
    <property type="term" value="P:regulation of cell cycle"/>
    <property type="evidence" value="ECO:0007669"/>
    <property type="project" value="TreeGrafter"/>
</dbReference>
<feature type="domain" description="Protein kinase" evidence="12">
    <location>
        <begin position="32"/>
        <end position="317"/>
    </location>
</feature>
<proteinExistence type="inferred from homology"/>
<reference evidence="13 14" key="1">
    <citation type="submission" date="2016-03" db="EMBL/GenBank/DDBJ databases">
        <title>Comparative genomics of the ectomycorrhizal sister species Rhizopogon vinicolor and Rhizopogon vesiculosus (Basidiomycota: Boletales) reveals a divergence of the mating type B locus.</title>
        <authorList>
            <person name="Mujic A.B."/>
            <person name="Kuo A."/>
            <person name="Tritt A."/>
            <person name="Lipzen A."/>
            <person name="Chen C."/>
            <person name="Johnson J."/>
            <person name="Sharma A."/>
            <person name="Barry K."/>
            <person name="Grigoriev I.V."/>
            <person name="Spatafora J.W."/>
        </authorList>
    </citation>
    <scope>NUCLEOTIDE SEQUENCE [LARGE SCALE GENOMIC DNA]</scope>
    <source>
        <strain evidence="13 14">AM-OR11-056</strain>
    </source>
</reference>
<keyword evidence="4 9" id="KW-0418">Kinase</keyword>
<feature type="binding site" evidence="8">
    <location>
        <position position="70"/>
    </location>
    <ligand>
        <name>ATP</name>
        <dbReference type="ChEBI" id="CHEBI:30616"/>
    </ligand>
</feature>
<comment type="similarity">
    <text evidence="9">Belongs to the protein kinase superfamily. Ser/Thr protein kinase family. CK2 subfamily.</text>
</comment>
<name>A0A1J8QY67_9AGAM</name>
<dbReference type="EC" id="2.7.11.1" evidence="9"/>
<dbReference type="SUPFAM" id="SSF56112">
    <property type="entry name" value="Protein kinase-like (PK-like)"/>
    <property type="match status" value="1"/>
</dbReference>
<dbReference type="InterPro" id="IPR045216">
    <property type="entry name" value="CK2_alpha"/>
</dbReference>
<dbReference type="InterPro" id="IPR008271">
    <property type="entry name" value="Ser/Thr_kinase_AS"/>
</dbReference>
<keyword evidence="9" id="KW-0539">Nucleus</keyword>
<dbReference type="FunFam" id="1.10.510.10:FF:000459">
    <property type="entry name" value="Casein kinase II subunit alpha"/>
    <property type="match status" value="1"/>
</dbReference>
<dbReference type="AlphaFoldDB" id="A0A1J8QY67"/>
<organism evidence="13 14">
    <name type="scientific">Rhizopogon vesiculosus</name>
    <dbReference type="NCBI Taxonomy" id="180088"/>
    <lineage>
        <taxon>Eukaryota</taxon>
        <taxon>Fungi</taxon>
        <taxon>Dikarya</taxon>
        <taxon>Basidiomycota</taxon>
        <taxon>Agaricomycotina</taxon>
        <taxon>Agaricomycetes</taxon>
        <taxon>Agaricomycetidae</taxon>
        <taxon>Boletales</taxon>
        <taxon>Suillineae</taxon>
        <taxon>Rhizopogonaceae</taxon>
        <taxon>Rhizopogon</taxon>
    </lineage>
</organism>
<evidence type="ECO:0000313" key="14">
    <source>
        <dbReference type="Proteomes" id="UP000183567"/>
    </source>
</evidence>
<evidence type="ECO:0000313" key="13">
    <source>
        <dbReference type="EMBL" id="OJA14426.1"/>
    </source>
</evidence>
<comment type="catalytic activity">
    <reaction evidence="6 9">
        <text>L-threonyl-[protein] + ATP = O-phospho-L-threonyl-[protein] + ADP + H(+)</text>
        <dbReference type="Rhea" id="RHEA:46608"/>
        <dbReference type="Rhea" id="RHEA-COMP:11060"/>
        <dbReference type="Rhea" id="RHEA-COMP:11605"/>
        <dbReference type="ChEBI" id="CHEBI:15378"/>
        <dbReference type="ChEBI" id="CHEBI:30013"/>
        <dbReference type="ChEBI" id="CHEBI:30616"/>
        <dbReference type="ChEBI" id="CHEBI:61977"/>
        <dbReference type="ChEBI" id="CHEBI:456216"/>
        <dbReference type="EC" id="2.7.11.1"/>
    </reaction>
</comment>
<accession>A0A1J8QY67</accession>
<dbReference type="GO" id="GO:0006357">
    <property type="term" value="P:regulation of transcription by RNA polymerase II"/>
    <property type="evidence" value="ECO:0007669"/>
    <property type="project" value="UniProtKB-ARBA"/>
</dbReference>
<comment type="function">
    <text evidence="9">Catalytic subunit of a constitutively active serine/threonine-protein kinase complex that phosphorylates a large number of substrates containing acidic residues C-terminal to the phosphorylated serine or threonine.</text>
</comment>
<comment type="subunit">
    <text evidence="9">Heterotetramer.</text>
</comment>
<evidence type="ECO:0000256" key="8">
    <source>
        <dbReference type="PROSITE-ProRule" id="PRU10141"/>
    </source>
</evidence>
<dbReference type="GO" id="GO:0005524">
    <property type="term" value="F:ATP binding"/>
    <property type="evidence" value="ECO:0007669"/>
    <property type="project" value="UniProtKB-UniRule"/>
</dbReference>
<keyword evidence="2 9" id="KW-0808">Transferase</keyword>
<keyword evidence="5 8" id="KW-0067">ATP-binding</keyword>
<evidence type="ECO:0000256" key="11">
    <source>
        <dbReference type="SAM" id="MobiDB-lite"/>
    </source>
</evidence>
<feature type="coiled-coil region" evidence="10">
    <location>
        <begin position="496"/>
        <end position="556"/>
    </location>
</feature>
<feature type="region of interest" description="Disordered" evidence="11">
    <location>
        <begin position="353"/>
        <end position="399"/>
    </location>
</feature>
<comment type="subcellular location">
    <subcellularLocation>
        <location evidence="9">Nucleus</location>
    </subcellularLocation>
</comment>
<evidence type="ECO:0000256" key="1">
    <source>
        <dbReference type="ARBA" id="ARBA00022527"/>
    </source>
</evidence>
<keyword evidence="14" id="KW-1185">Reference proteome</keyword>
<dbReference type="GO" id="GO:0006974">
    <property type="term" value="P:DNA damage response"/>
    <property type="evidence" value="ECO:0007669"/>
    <property type="project" value="TreeGrafter"/>
</dbReference>
<comment type="catalytic activity">
    <reaction evidence="7 9">
        <text>L-seryl-[protein] + ATP = O-phospho-L-seryl-[protein] + ADP + H(+)</text>
        <dbReference type="Rhea" id="RHEA:17989"/>
        <dbReference type="Rhea" id="RHEA-COMP:9863"/>
        <dbReference type="Rhea" id="RHEA-COMP:11604"/>
        <dbReference type="ChEBI" id="CHEBI:15378"/>
        <dbReference type="ChEBI" id="CHEBI:29999"/>
        <dbReference type="ChEBI" id="CHEBI:30616"/>
        <dbReference type="ChEBI" id="CHEBI:83421"/>
        <dbReference type="ChEBI" id="CHEBI:456216"/>
        <dbReference type="EC" id="2.7.11.1"/>
    </reaction>
</comment>
<dbReference type="InterPro" id="IPR011009">
    <property type="entry name" value="Kinase-like_dom_sf"/>
</dbReference>
<dbReference type="Proteomes" id="UP000183567">
    <property type="component" value="Unassembled WGS sequence"/>
</dbReference>
<dbReference type="GO" id="GO:0006356">
    <property type="term" value="P:regulation of transcription by RNA polymerase I"/>
    <property type="evidence" value="ECO:0007669"/>
    <property type="project" value="TreeGrafter"/>
</dbReference>
<comment type="caution">
    <text evidence="13">The sequence shown here is derived from an EMBL/GenBank/DDBJ whole genome shotgun (WGS) entry which is preliminary data.</text>
</comment>
<dbReference type="STRING" id="180088.A0A1J8QY67"/>
<dbReference type="GO" id="GO:0005829">
    <property type="term" value="C:cytosol"/>
    <property type="evidence" value="ECO:0007669"/>
    <property type="project" value="TreeGrafter"/>
</dbReference>
<evidence type="ECO:0000256" key="10">
    <source>
        <dbReference type="SAM" id="Coils"/>
    </source>
</evidence>
<dbReference type="PANTHER" id="PTHR24054:SF0">
    <property type="entry name" value="CASEIN KINASE II SUBUNIT ALPHA"/>
    <property type="match status" value="1"/>
</dbReference>
<dbReference type="InterPro" id="IPR017441">
    <property type="entry name" value="Protein_kinase_ATP_BS"/>
</dbReference>
<dbReference type="FunFam" id="3.30.200.20:FF:000088">
    <property type="entry name" value="Casein kinase II subunit alpha"/>
    <property type="match status" value="1"/>
</dbReference>
<dbReference type="GO" id="GO:0006359">
    <property type="term" value="P:regulation of transcription by RNA polymerase III"/>
    <property type="evidence" value="ECO:0007669"/>
    <property type="project" value="TreeGrafter"/>
</dbReference>
<dbReference type="PANTHER" id="PTHR24054">
    <property type="entry name" value="CASEIN KINASE II SUBUNIT ALPHA"/>
    <property type="match status" value="1"/>
</dbReference>
<dbReference type="EMBL" id="LVVM01003669">
    <property type="protein sequence ID" value="OJA14426.1"/>
    <property type="molecule type" value="Genomic_DNA"/>
</dbReference>
<evidence type="ECO:0000256" key="6">
    <source>
        <dbReference type="ARBA" id="ARBA00047899"/>
    </source>
</evidence>
<evidence type="ECO:0000256" key="5">
    <source>
        <dbReference type="ARBA" id="ARBA00022840"/>
    </source>
</evidence>
<dbReference type="GO" id="GO:0005956">
    <property type="term" value="C:protein kinase CK2 complex"/>
    <property type="evidence" value="ECO:0007669"/>
    <property type="project" value="TreeGrafter"/>
</dbReference>
<dbReference type="PROSITE" id="PS50011">
    <property type="entry name" value="PROTEIN_KINASE_DOM"/>
    <property type="match status" value="1"/>
</dbReference>
<evidence type="ECO:0000256" key="3">
    <source>
        <dbReference type="ARBA" id="ARBA00022741"/>
    </source>
</evidence>
<dbReference type="SMART" id="SM00220">
    <property type="entry name" value="S_TKc"/>
    <property type="match status" value="1"/>
</dbReference>
<gene>
    <name evidence="13" type="ORF">AZE42_06428</name>
</gene>